<dbReference type="Gene3D" id="3.10.180.10">
    <property type="entry name" value="2,3-Dihydroxybiphenyl 1,2-Dioxygenase, domain 1"/>
    <property type="match status" value="1"/>
</dbReference>
<keyword evidence="3" id="KW-1185">Reference proteome</keyword>
<dbReference type="SUPFAM" id="SSF54593">
    <property type="entry name" value="Glyoxalase/Bleomycin resistance protein/Dihydroxybiphenyl dioxygenase"/>
    <property type="match status" value="1"/>
</dbReference>
<dbReference type="Pfam" id="PF00903">
    <property type="entry name" value="Glyoxalase"/>
    <property type="match status" value="1"/>
</dbReference>
<organism evidence="2 3">
    <name type="scientific">Oceanobacillus luteolus</name>
    <dbReference type="NCBI Taxonomy" id="1274358"/>
    <lineage>
        <taxon>Bacteria</taxon>
        <taxon>Bacillati</taxon>
        <taxon>Bacillota</taxon>
        <taxon>Bacilli</taxon>
        <taxon>Bacillales</taxon>
        <taxon>Bacillaceae</taxon>
        <taxon>Oceanobacillus</taxon>
    </lineage>
</organism>
<sequence>MDEKLLRIGTTYIPVNNIERSTEWYKNKLGAEVSYQDEDKGIINLANQSIFLVKSDEHQSSNFIDIYGEERFSITFEVDGLDALKTIHKDFIDKGVKVGEIENRGHSGRNFVFYDIDGNKFDVWSKLSPSFKERFYK</sequence>
<dbReference type="InterPro" id="IPR037523">
    <property type="entry name" value="VOC_core"/>
</dbReference>
<reference evidence="3" key="1">
    <citation type="journal article" date="2019" name="Int. J. Syst. Evol. Microbiol.">
        <title>The Global Catalogue of Microorganisms (GCM) 10K type strain sequencing project: providing services to taxonomists for standard genome sequencing and annotation.</title>
        <authorList>
            <consortium name="The Broad Institute Genomics Platform"/>
            <consortium name="The Broad Institute Genome Sequencing Center for Infectious Disease"/>
            <person name="Wu L."/>
            <person name="Ma J."/>
        </authorList>
    </citation>
    <scope>NUCLEOTIDE SEQUENCE [LARGE SCALE GENOMIC DNA]</scope>
    <source>
        <strain evidence="3">CGMCC 1.12376</strain>
    </source>
</reference>
<feature type="domain" description="VOC" evidence="1">
    <location>
        <begin position="7"/>
        <end position="126"/>
    </location>
</feature>
<proteinExistence type="predicted"/>
<evidence type="ECO:0000313" key="2">
    <source>
        <dbReference type="EMBL" id="MFD1609102.1"/>
    </source>
</evidence>
<name>A0ABW4HV91_9BACI</name>
<evidence type="ECO:0000313" key="3">
    <source>
        <dbReference type="Proteomes" id="UP001597221"/>
    </source>
</evidence>
<dbReference type="Proteomes" id="UP001597221">
    <property type="component" value="Unassembled WGS sequence"/>
</dbReference>
<comment type="caution">
    <text evidence="2">The sequence shown here is derived from an EMBL/GenBank/DDBJ whole genome shotgun (WGS) entry which is preliminary data.</text>
</comment>
<dbReference type="InterPro" id="IPR029068">
    <property type="entry name" value="Glyas_Bleomycin-R_OHBP_Dase"/>
</dbReference>
<dbReference type="RefSeq" id="WP_379598548.1">
    <property type="nucleotide sequence ID" value="NZ_JBHUDE010000147.1"/>
</dbReference>
<gene>
    <name evidence="2" type="ORF">ACFSBH_15915</name>
</gene>
<dbReference type="CDD" id="cd06587">
    <property type="entry name" value="VOC"/>
    <property type="match status" value="1"/>
</dbReference>
<dbReference type="InterPro" id="IPR004360">
    <property type="entry name" value="Glyas_Fos-R_dOase_dom"/>
</dbReference>
<accession>A0ABW4HV91</accession>
<dbReference type="EMBL" id="JBHUDE010000147">
    <property type="protein sequence ID" value="MFD1609102.1"/>
    <property type="molecule type" value="Genomic_DNA"/>
</dbReference>
<dbReference type="PROSITE" id="PS51819">
    <property type="entry name" value="VOC"/>
    <property type="match status" value="1"/>
</dbReference>
<protein>
    <submittedName>
        <fullName evidence="2">VOC family protein</fullName>
    </submittedName>
</protein>
<evidence type="ECO:0000259" key="1">
    <source>
        <dbReference type="PROSITE" id="PS51819"/>
    </source>
</evidence>